<dbReference type="EMBL" id="DVHN01000186">
    <property type="protein sequence ID" value="HIR89856.1"/>
    <property type="molecule type" value="Genomic_DNA"/>
</dbReference>
<proteinExistence type="predicted"/>
<reference evidence="1" key="1">
    <citation type="submission" date="2020-10" db="EMBL/GenBank/DDBJ databases">
        <authorList>
            <person name="Gilroy R."/>
        </authorList>
    </citation>
    <scope>NUCLEOTIDE SEQUENCE</scope>
    <source>
        <strain evidence="1">ChiW13-3771</strain>
    </source>
</reference>
<protein>
    <submittedName>
        <fullName evidence="1">Uncharacterized protein</fullName>
    </submittedName>
</protein>
<dbReference type="Proteomes" id="UP000824201">
    <property type="component" value="Unassembled WGS sequence"/>
</dbReference>
<sequence length="372" mass="43540">MNDIENILATKLQYRLCRKSIHLLPSIQSIVKECCETLGIKKPTILFCESITKDFQAFDLKNKKFFIYDSGLMEILYLYNCIAFTNFIENDMDKFFYKLFGEEFILQMDILNSMYFVGKYNDRQFSFEQNVLDNSKVRKYLSIQNYFLIGHELTHLSLKEDSKIPNEYKKFVIAAIALLTERIVDKNKDIQEVLLETATYFLDTSPNSIEEYIEMLKCSNKFYHFLEECYCDYMGLKLLIEHYENAEQSIRAIVSTLSCLIILESIRNDVRDGIEYIKDGTRNADLAMYCSVLRTQILLCTVEISRLNTAAAFDEVHKFSKITDRLISFIKNLPSKDSFAVISEDDLPQMDEETTLNIMIKQLYYISISPEF</sequence>
<reference evidence="1" key="2">
    <citation type="journal article" date="2021" name="PeerJ">
        <title>Extensive microbial diversity within the chicken gut microbiome revealed by metagenomics and culture.</title>
        <authorList>
            <person name="Gilroy R."/>
            <person name="Ravi A."/>
            <person name="Getino M."/>
            <person name="Pursley I."/>
            <person name="Horton D.L."/>
            <person name="Alikhan N.F."/>
            <person name="Baker D."/>
            <person name="Gharbi K."/>
            <person name="Hall N."/>
            <person name="Watson M."/>
            <person name="Adriaenssens E.M."/>
            <person name="Foster-Nyarko E."/>
            <person name="Jarju S."/>
            <person name="Secka A."/>
            <person name="Antonio M."/>
            <person name="Oren A."/>
            <person name="Chaudhuri R.R."/>
            <person name="La Ragione R."/>
            <person name="Hildebrand F."/>
            <person name="Pallen M.J."/>
        </authorList>
    </citation>
    <scope>NUCLEOTIDE SEQUENCE</scope>
    <source>
        <strain evidence="1">ChiW13-3771</strain>
    </source>
</reference>
<evidence type="ECO:0000313" key="1">
    <source>
        <dbReference type="EMBL" id="HIR89856.1"/>
    </source>
</evidence>
<gene>
    <name evidence="1" type="ORF">IAC96_13000</name>
</gene>
<organism evidence="1 2">
    <name type="scientific">Candidatus Fimimorpha faecalis</name>
    <dbReference type="NCBI Taxonomy" id="2840824"/>
    <lineage>
        <taxon>Bacteria</taxon>
        <taxon>Bacillati</taxon>
        <taxon>Bacillota</taxon>
        <taxon>Clostridia</taxon>
        <taxon>Eubacteriales</taxon>
        <taxon>Candidatus Fimimorpha</taxon>
    </lineage>
</organism>
<comment type="caution">
    <text evidence="1">The sequence shown here is derived from an EMBL/GenBank/DDBJ whole genome shotgun (WGS) entry which is preliminary data.</text>
</comment>
<evidence type="ECO:0000313" key="2">
    <source>
        <dbReference type="Proteomes" id="UP000824201"/>
    </source>
</evidence>
<accession>A0A9D1EGB4</accession>
<dbReference type="AlphaFoldDB" id="A0A9D1EGB4"/>
<name>A0A9D1EGB4_9FIRM</name>